<accession>A0A2V3A5H7</accession>
<sequence>MRKLVYAFSAVMLLTACGADEETDNASEEVNVEEKNSEENNTLEGQKGAEKPLSVAELDDRIDEGMNIDTYSAEIQSWAEKGQLEMEETVIVDEENTSSADILQLADGFLGVAYDEKEVTEVKMFQSAENAKEYFESL</sequence>
<dbReference type="RefSeq" id="WP_110062806.1">
    <property type="nucleotide sequence ID" value="NZ_QGTW01000001.1"/>
</dbReference>
<protein>
    <recommendedName>
        <fullName evidence="5">Lipoprotein</fullName>
    </recommendedName>
</protein>
<feature type="region of interest" description="Disordered" evidence="1">
    <location>
        <begin position="21"/>
        <end position="51"/>
    </location>
</feature>
<dbReference type="EMBL" id="QGTW01000001">
    <property type="protein sequence ID" value="PWW31808.1"/>
    <property type="molecule type" value="Genomic_DNA"/>
</dbReference>
<reference evidence="3 4" key="1">
    <citation type="submission" date="2018-05" db="EMBL/GenBank/DDBJ databases">
        <title>Freshwater and sediment microbial communities from various areas in North America, analyzing microbe dynamics in response to fracking.</title>
        <authorList>
            <person name="Lamendella R."/>
        </authorList>
    </citation>
    <scope>NUCLEOTIDE SEQUENCE [LARGE SCALE GENOMIC DNA]</scope>
    <source>
        <strain evidence="3 4">15_TX</strain>
    </source>
</reference>
<dbReference type="Proteomes" id="UP000247150">
    <property type="component" value="Unassembled WGS sequence"/>
</dbReference>
<dbReference type="PROSITE" id="PS51257">
    <property type="entry name" value="PROKAR_LIPOPROTEIN"/>
    <property type="match status" value="1"/>
</dbReference>
<gene>
    <name evidence="3" type="ORF">DFO73_10162</name>
</gene>
<dbReference type="OrthoDB" id="2932642at2"/>
<organism evidence="3 4">
    <name type="scientific">Cytobacillus oceanisediminis</name>
    <dbReference type="NCBI Taxonomy" id="665099"/>
    <lineage>
        <taxon>Bacteria</taxon>
        <taxon>Bacillati</taxon>
        <taxon>Bacillota</taxon>
        <taxon>Bacilli</taxon>
        <taxon>Bacillales</taxon>
        <taxon>Bacillaceae</taxon>
        <taxon>Cytobacillus</taxon>
    </lineage>
</organism>
<evidence type="ECO:0000313" key="3">
    <source>
        <dbReference type="EMBL" id="PWW31808.1"/>
    </source>
</evidence>
<feature type="chain" id="PRO_5038601372" description="Lipoprotein" evidence="2">
    <location>
        <begin position="19"/>
        <end position="138"/>
    </location>
</feature>
<evidence type="ECO:0000256" key="2">
    <source>
        <dbReference type="SAM" id="SignalP"/>
    </source>
</evidence>
<name>A0A2V3A5H7_9BACI</name>
<evidence type="ECO:0000313" key="4">
    <source>
        <dbReference type="Proteomes" id="UP000247150"/>
    </source>
</evidence>
<comment type="caution">
    <text evidence="3">The sequence shown here is derived from an EMBL/GenBank/DDBJ whole genome shotgun (WGS) entry which is preliminary data.</text>
</comment>
<dbReference type="AlphaFoldDB" id="A0A2V3A5H7"/>
<evidence type="ECO:0000256" key="1">
    <source>
        <dbReference type="SAM" id="MobiDB-lite"/>
    </source>
</evidence>
<feature type="compositionally biased region" description="Acidic residues" evidence="1">
    <location>
        <begin position="21"/>
        <end position="31"/>
    </location>
</feature>
<feature type="signal peptide" evidence="2">
    <location>
        <begin position="1"/>
        <end position="18"/>
    </location>
</feature>
<keyword evidence="2" id="KW-0732">Signal</keyword>
<proteinExistence type="predicted"/>
<evidence type="ECO:0008006" key="5">
    <source>
        <dbReference type="Google" id="ProtNLM"/>
    </source>
</evidence>